<keyword evidence="4" id="KW-1133">Transmembrane helix</keyword>
<sequence length="305" mass="34527">MKNNYYWINTNKAEKQVRGLKKIENNENGNISPKPRNKKFRIRQIVSAALLLVGIVLLLISIQSFRPPVPPQPESVESAPIQPIQPPTSSEESSAASETIYDEDYLKDKLYITQERADYQSGQLVLKIPRMGVDTEIQAGVTNKYLDIGPGLFDYSQLPGEGKRNVSIGAHRDIKGAHFYFIHKLTKGDLFYLVYNNQIFVYEYKDTKIIKPDDWGPIYGQGFSCLTLISCTPIGTTRERIVVRAELKQEAPYTEDYAYKPWVDGMEKPYAWEASAKSWDDVQQNSITETPQDSASSSQTSSVVQ</sequence>
<feature type="region of interest" description="Disordered" evidence="3">
    <location>
        <begin position="282"/>
        <end position="305"/>
    </location>
</feature>
<accession>A0A1H8DV18</accession>
<dbReference type="GO" id="GO:0016787">
    <property type="term" value="F:hydrolase activity"/>
    <property type="evidence" value="ECO:0007669"/>
    <property type="project" value="UniProtKB-KW"/>
</dbReference>
<evidence type="ECO:0000256" key="1">
    <source>
        <dbReference type="ARBA" id="ARBA00022801"/>
    </source>
</evidence>
<dbReference type="EMBL" id="FOCG01000003">
    <property type="protein sequence ID" value="SEN11122.1"/>
    <property type="molecule type" value="Genomic_DNA"/>
</dbReference>
<feature type="transmembrane region" description="Helical" evidence="4">
    <location>
        <begin position="45"/>
        <end position="65"/>
    </location>
</feature>
<feature type="region of interest" description="Disordered" evidence="3">
    <location>
        <begin position="69"/>
        <end position="97"/>
    </location>
</feature>
<evidence type="ECO:0000313" key="6">
    <source>
        <dbReference type="Proteomes" id="UP000199158"/>
    </source>
</evidence>
<keyword evidence="6" id="KW-1185">Reference proteome</keyword>
<dbReference type="InterPro" id="IPR023365">
    <property type="entry name" value="Sortase_dom-sf"/>
</dbReference>
<dbReference type="Proteomes" id="UP000199158">
    <property type="component" value="Unassembled WGS sequence"/>
</dbReference>
<feature type="compositionally biased region" description="Low complexity" evidence="3">
    <location>
        <begin position="294"/>
        <end position="305"/>
    </location>
</feature>
<dbReference type="InterPro" id="IPR042003">
    <property type="entry name" value="Sortase_E"/>
</dbReference>
<evidence type="ECO:0000313" key="5">
    <source>
        <dbReference type="EMBL" id="SEN11122.1"/>
    </source>
</evidence>
<feature type="active site" description="Proton donor/acceptor" evidence="2">
    <location>
        <position position="171"/>
    </location>
</feature>
<reference evidence="5 6" key="1">
    <citation type="submission" date="2016-10" db="EMBL/GenBank/DDBJ databases">
        <authorList>
            <person name="de Groot N.N."/>
        </authorList>
    </citation>
    <scope>NUCLEOTIDE SEQUENCE [LARGE SCALE GENOMIC DNA]</scope>
    <source>
        <strain evidence="5 6">CGMCC 1.5070</strain>
    </source>
</reference>
<dbReference type="Gene3D" id="2.40.260.10">
    <property type="entry name" value="Sortase"/>
    <property type="match status" value="1"/>
</dbReference>
<keyword evidence="1" id="KW-0378">Hydrolase</keyword>
<feature type="compositionally biased region" description="Polar residues" evidence="3">
    <location>
        <begin position="282"/>
        <end position="293"/>
    </location>
</feature>
<dbReference type="CDD" id="cd05830">
    <property type="entry name" value="Sortase_E"/>
    <property type="match status" value="1"/>
</dbReference>
<gene>
    <name evidence="5" type="ORF">SAMN05216180_2817</name>
</gene>
<evidence type="ECO:0000256" key="2">
    <source>
        <dbReference type="PIRSR" id="PIRSR605754-1"/>
    </source>
</evidence>
<dbReference type="Pfam" id="PF04203">
    <property type="entry name" value="Sortase"/>
    <property type="match status" value="1"/>
</dbReference>
<dbReference type="OrthoDB" id="1648028at2"/>
<dbReference type="NCBIfam" id="TIGR01076">
    <property type="entry name" value="sortase_fam"/>
    <property type="match status" value="1"/>
</dbReference>
<dbReference type="InterPro" id="IPR005754">
    <property type="entry name" value="Sortase"/>
</dbReference>
<evidence type="ECO:0000256" key="3">
    <source>
        <dbReference type="SAM" id="MobiDB-lite"/>
    </source>
</evidence>
<organism evidence="5 6">
    <name type="scientific">Hydrogenoanaerobacterium saccharovorans</name>
    <dbReference type="NCBI Taxonomy" id="474960"/>
    <lineage>
        <taxon>Bacteria</taxon>
        <taxon>Bacillati</taxon>
        <taxon>Bacillota</taxon>
        <taxon>Clostridia</taxon>
        <taxon>Eubacteriales</taxon>
        <taxon>Oscillospiraceae</taxon>
        <taxon>Hydrogenoanaerobacterium</taxon>
    </lineage>
</organism>
<dbReference type="AlphaFoldDB" id="A0A1H8DV18"/>
<dbReference type="STRING" id="474960.SAMN05216180_2817"/>
<keyword evidence="4" id="KW-0472">Membrane</keyword>
<feature type="active site" description="Acyl-thioester intermediate" evidence="2">
    <location>
        <position position="231"/>
    </location>
</feature>
<protein>
    <submittedName>
        <fullName evidence="5">LPXTG-site transpeptidase (Sortase) family protein</fullName>
    </submittedName>
</protein>
<proteinExistence type="predicted"/>
<keyword evidence="4" id="KW-0812">Transmembrane</keyword>
<evidence type="ECO:0000256" key="4">
    <source>
        <dbReference type="SAM" id="Phobius"/>
    </source>
</evidence>
<name>A0A1H8DV18_9FIRM</name>
<dbReference type="SUPFAM" id="SSF63817">
    <property type="entry name" value="Sortase"/>
    <property type="match status" value="1"/>
</dbReference>